<name>A0ABT5V380_9VIBR</name>
<protein>
    <submittedName>
        <fullName evidence="1">DUF645 family protein</fullName>
    </submittedName>
</protein>
<dbReference type="InterPro" id="IPR006959">
    <property type="entry name" value="DUF645"/>
</dbReference>
<evidence type="ECO:0000313" key="2">
    <source>
        <dbReference type="Proteomes" id="UP001216189"/>
    </source>
</evidence>
<evidence type="ECO:0000313" key="1">
    <source>
        <dbReference type="EMBL" id="MDE1516049.1"/>
    </source>
</evidence>
<reference evidence="1 2" key="1">
    <citation type="submission" date="2023-02" db="EMBL/GenBank/DDBJ databases">
        <title>Vibrio intestini sp. nov., a close relative of Vibrio cholerae isolated from the intestine of Healthy Culter dabryi.</title>
        <authorList>
            <person name="Wu N."/>
        </authorList>
    </citation>
    <scope>NUCLEOTIDE SEQUENCE [LARGE SCALE GENOMIC DNA]</scope>
    <source>
        <strain evidence="1 2">DSL-7</strain>
    </source>
</reference>
<proteinExistence type="predicted"/>
<dbReference type="Proteomes" id="UP001216189">
    <property type="component" value="Unassembled WGS sequence"/>
</dbReference>
<comment type="caution">
    <text evidence="1">The sequence shown here is derived from an EMBL/GenBank/DDBJ whole genome shotgun (WGS) entry which is preliminary data.</text>
</comment>
<accession>A0ABT5V380</accession>
<dbReference type="EMBL" id="JARBFT010000025">
    <property type="protein sequence ID" value="MDE1516049.1"/>
    <property type="molecule type" value="Genomic_DNA"/>
</dbReference>
<organism evidence="1 2">
    <name type="scientific">Vibrio chanodichtyis</name>
    <dbReference type="NCBI Taxonomy" id="3027932"/>
    <lineage>
        <taxon>Bacteria</taxon>
        <taxon>Pseudomonadati</taxon>
        <taxon>Pseudomonadota</taxon>
        <taxon>Gammaproteobacteria</taxon>
        <taxon>Vibrionales</taxon>
        <taxon>Vibrionaceae</taxon>
        <taxon>Vibrio</taxon>
    </lineage>
</organism>
<keyword evidence="2" id="KW-1185">Reference proteome</keyword>
<sequence length="50" mass="5890">MVSQKLQHRCECAFFVGKPVIGQINLDRFEFRLLTSQRLMLDVFLLDDFA</sequence>
<gene>
    <name evidence="1" type="ORF">PUN32_13710</name>
</gene>
<dbReference type="Pfam" id="PF04875">
    <property type="entry name" value="DUF645"/>
    <property type="match status" value="1"/>
</dbReference>